<dbReference type="RefSeq" id="WP_101774360.1">
    <property type="nucleotide sequence ID" value="NZ_PKIB01000017.1"/>
</dbReference>
<evidence type="ECO:0000313" key="2">
    <source>
        <dbReference type="EMBL" id="PLA53060.1"/>
    </source>
</evidence>
<dbReference type="SUPFAM" id="SSF88697">
    <property type="entry name" value="PUA domain-like"/>
    <property type="match status" value="1"/>
</dbReference>
<gene>
    <name evidence="2" type="ORF">CYK21_11175</name>
</gene>
<comment type="caution">
    <text evidence="2">The sequence shown here is derived from an EMBL/GenBank/DDBJ whole genome shotgun (WGS) entry which is preliminary data.</text>
</comment>
<sequence>MKQHNLKCYPSYFEAINSGLKTFECRYNDRNFQVGDELLLREYDLEIGYTGRILVKKIVYILSDFIGLKSGYVILGVQ</sequence>
<dbReference type="EMBL" id="PKIB01000017">
    <property type="protein sequence ID" value="PLA53060.1"/>
    <property type="molecule type" value="Genomic_DNA"/>
</dbReference>
<dbReference type="InterPro" id="IPR015947">
    <property type="entry name" value="PUA-like_sf"/>
</dbReference>
<dbReference type="Pfam" id="PF12961">
    <property type="entry name" value="DUF3850"/>
    <property type="match status" value="1"/>
</dbReference>
<protein>
    <submittedName>
        <fullName evidence="2">RNA-binding protein</fullName>
    </submittedName>
</protein>
<dbReference type="Gene3D" id="2.30.130.30">
    <property type="entry name" value="Hypothetical protein"/>
    <property type="match status" value="1"/>
</dbReference>
<evidence type="ECO:0000259" key="1">
    <source>
        <dbReference type="Pfam" id="PF12961"/>
    </source>
</evidence>
<organism evidence="2 3">
    <name type="scientific">Streptococcus macedonicus</name>
    <name type="common">Streptococcus gallolyticus macedonicus</name>
    <dbReference type="NCBI Taxonomy" id="59310"/>
    <lineage>
        <taxon>Bacteria</taxon>
        <taxon>Bacillati</taxon>
        <taxon>Bacillota</taxon>
        <taxon>Bacilli</taxon>
        <taxon>Lactobacillales</taxon>
        <taxon>Streptococcaceae</taxon>
        <taxon>Streptococcus</taxon>
    </lineage>
</organism>
<dbReference type="AlphaFoldDB" id="A0A2I1YDV4"/>
<evidence type="ECO:0000313" key="3">
    <source>
        <dbReference type="Proteomes" id="UP000235073"/>
    </source>
</evidence>
<name>A0A2I1YDV4_STRMC</name>
<reference evidence="2 3" key="1">
    <citation type="submission" date="2017-12" db="EMBL/GenBank/DDBJ databases">
        <title>Phylogenetic diversity of female urinary microbiome.</title>
        <authorList>
            <person name="Thomas-White K."/>
            <person name="Wolfe A.J."/>
        </authorList>
    </citation>
    <scope>NUCLEOTIDE SEQUENCE [LARGE SCALE GENOMIC DNA]</scope>
    <source>
        <strain evidence="2 3">UMB0733</strain>
    </source>
</reference>
<accession>A0A2I1YDV4</accession>
<dbReference type="Proteomes" id="UP000235073">
    <property type="component" value="Unassembled WGS sequence"/>
</dbReference>
<feature type="domain" description="DUF3850" evidence="1">
    <location>
        <begin position="4"/>
        <end position="77"/>
    </location>
</feature>
<dbReference type="InterPro" id="IPR039440">
    <property type="entry name" value="DUF3850"/>
</dbReference>
<proteinExistence type="predicted"/>